<keyword evidence="5" id="KW-1185">Reference proteome</keyword>
<dbReference type="CDD" id="cd00303">
    <property type="entry name" value="retropepsin_like"/>
    <property type="match status" value="1"/>
</dbReference>
<keyword evidence="1" id="KW-0507">mRNA processing</keyword>
<evidence type="ECO:0000256" key="1">
    <source>
        <dbReference type="ARBA" id="ARBA00022664"/>
    </source>
</evidence>
<proteinExistence type="predicted"/>
<dbReference type="OrthoDB" id="3068303at2759"/>
<dbReference type="eggNOG" id="ENOG502SN1A">
    <property type="taxonomic scope" value="Eukaryota"/>
</dbReference>
<dbReference type="PROSITE" id="PS50158">
    <property type="entry name" value="ZF_CCHC"/>
    <property type="match status" value="1"/>
</dbReference>
<feature type="domain" description="CCHC-type" evidence="3">
    <location>
        <begin position="20"/>
        <end position="34"/>
    </location>
</feature>
<name>D8QM52_SCHCM</name>
<dbReference type="AlphaFoldDB" id="D8QM52"/>
<keyword evidence="2" id="KW-0862">Zinc</keyword>
<dbReference type="KEGG" id="scm:SCHCO_01176987"/>
<dbReference type="InterPro" id="IPR021109">
    <property type="entry name" value="Peptidase_aspartic_dom_sf"/>
</dbReference>
<sequence length="485" mass="54453">MFPPANHVRSKGKKPPPGPCFACGSPNHWNKDCPHWDEYQERNAREAHQAEWDRTSQLAYDTAYVLIVEQGFDGASQPSLVREEESKTQDLRAEEPTRREVFIASTPCFVQRVEEIHEEYWHQGECLPVDSLYDLEYIYAEAEDDAGLADRGVREEVNLAEREIKDTPPTEAFKGEWEEDTNRALVLPKPYDPSVIRLRPRKPLPRQLSRNISVLSVRGRVGARGNATIDLRLDSCASTTFVSGSYYDKLQGPKRIEQGEPMNLLQLTSDHTPIRGTTRLPVTFDCDDGSEIEVETDMYVVDGMTVDILLGEDFQQAYEISVSRSQDGGGQTVVTFGGAREHPITAFKRIRRHRKKLKEQARLADSLVRSEQQVRLPPHSVVKVRVNGPFKADEEWVVENLMLASGEDQITAVPNTILSSDSPFIPVANPSDTPRMIRVGDVLGRAAKASDFFDRPKDSAERDKLARHAAAMAQLCALQSEVSQG</sequence>
<reference evidence="4 5" key="1">
    <citation type="journal article" date="2010" name="Nat. Biotechnol.">
        <title>Genome sequence of the model mushroom Schizophyllum commune.</title>
        <authorList>
            <person name="Ohm R.A."/>
            <person name="de Jong J.F."/>
            <person name="Lugones L.G."/>
            <person name="Aerts A."/>
            <person name="Kothe E."/>
            <person name="Stajich J.E."/>
            <person name="de Vries R.P."/>
            <person name="Record E."/>
            <person name="Levasseur A."/>
            <person name="Baker S.E."/>
            <person name="Bartholomew K.A."/>
            <person name="Coutinho P.M."/>
            <person name="Erdmann S."/>
            <person name="Fowler T.J."/>
            <person name="Gathman A.C."/>
            <person name="Lombard V."/>
            <person name="Henrissat B."/>
            <person name="Knabe N."/>
            <person name="Kuees U."/>
            <person name="Lilly W.W."/>
            <person name="Lindquist E."/>
            <person name="Lucas S."/>
            <person name="Magnuson J.K."/>
            <person name="Piumi F."/>
            <person name="Raudaskoski M."/>
            <person name="Salamov A."/>
            <person name="Schmutz J."/>
            <person name="Schwarze F.W.M.R."/>
            <person name="vanKuyk P.A."/>
            <person name="Horton J.S."/>
            <person name="Grigoriev I.V."/>
            <person name="Woesten H.A.B."/>
        </authorList>
    </citation>
    <scope>NUCLEOTIDE SEQUENCE [LARGE SCALE GENOMIC DNA]</scope>
    <source>
        <strain evidence="5">H4-8 / FGSC 9210</strain>
    </source>
</reference>
<feature type="non-terminal residue" evidence="4">
    <location>
        <position position="485"/>
    </location>
</feature>
<evidence type="ECO:0000259" key="3">
    <source>
        <dbReference type="PROSITE" id="PS50158"/>
    </source>
</evidence>
<gene>
    <name evidence="4" type="ORF">SCHCODRAFT_62723</name>
</gene>
<dbReference type="GO" id="GO:0006397">
    <property type="term" value="P:mRNA processing"/>
    <property type="evidence" value="ECO:0007669"/>
    <property type="project" value="UniProtKB-KW"/>
</dbReference>
<dbReference type="HOGENOM" id="CLU_028427_0_0_1"/>
<evidence type="ECO:0000313" key="5">
    <source>
        <dbReference type="Proteomes" id="UP000007431"/>
    </source>
</evidence>
<keyword evidence="2" id="KW-0479">Metal-binding</keyword>
<dbReference type="VEuPathDB" id="FungiDB:SCHCODRAFT_01176987"/>
<dbReference type="InParanoid" id="D8QM52"/>
<dbReference type="Pfam" id="PF00098">
    <property type="entry name" value="zf-CCHC"/>
    <property type="match status" value="1"/>
</dbReference>
<evidence type="ECO:0000256" key="2">
    <source>
        <dbReference type="PROSITE-ProRule" id="PRU00047"/>
    </source>
</evidence>
<dbReference type="GO" id="GO:0008270">
    <property type="term" value="F:zinc ion binding"/>
    <property type="evidence" value="ECO:0007669"/>
    <property type="project" value="UniProtKB-KW"/>
</dbReference>
<organism evidence="5">
    <name type="scientific">Schizophyllum commune (strain H4-8 / FGSC 9210)</name>
    <name type="common">Split gill fungus</name>
    <dbReference type="NCBI Taxonomy" id="578458"/>
    <lineage>
        <taxon>Eukaryota</taxon>
        <taxon>Fungi</taxon>
        <taxon>Dikarya</taxon>
        <taxon>Basidiomycota</taxon>
        <taxon>Agaricomycotina</taxon>
        <taxon>Agaricomycetes</taxon>
        <taxon>Agaricomycetidae</taxon>
        <taxon>Agaricales</taxon>
        <taxon>Schizophyllaceae</taxon>
        <taxon>Schizophyllum</taxon>
    </lineage>
</organism>
<dbReference type="EMBL" id="GL377319">
    <property type="protein sequence ID" value="EFI91146.1"/>
    <property type="molecule type" value="Genomic_DNA"/>
</dbReference>
<dbReference type="InterPro" id="IPR036875">
    <property type="entry name" value="Znf_CCHC_sf"/>
</dbReference>
<dbReference type="SUPFAM" id="SSF57756">
    <property type="entry name" value="Retrovirus zinc finger-like domains"/>
    <property type="match status" value="1"/>
</dbReference>
<dbReference type="OMA" id="LMEVECY"/>
<accession>D8QM52</accession>
<evidence type="ECO:0000313" key="4">
    <source>
        <dbReference type="EMBL" id="EFI91146.1"/>
    </source>
</evidence>
<dbReference type="Gene3D" id="2.40.70.10">
    <property type="entry name" value="Acid Proteases"/>
    <property type="match status" value="1"/>
</dbReference>
<keyword evidence="2" id="KW-0863">Zinc-finger</keyword>
<dbReference type="GO" id="GO:0003676">
    <property type="term" value="F:nucleic acid binding"/>
    <property type="evidence" value="ECO:0007669"/>
    <property type="project" value="InterPro"/>
</dbReference>
<dbReference type="InterPro" id="IPR001878">
    <property type="entry name" value="Znf_CCHC"/>
</dbReference>
<dbReference type="Proteomes" id="UP000007431">
    <property type="component" value="Unassembled WGS sequence"/>
</dbReference>
<protein>
    <recommendedName>
        <fullName evidence="3">CCHC-type domain-containing protein</fullName>
    </recommendedName>
</protein>
<dbReference type="GeneID" id="9588639"/>